<evidence type="ECO:0000256" key="2">
    <source>
        <dbReference type="ARBA" id="ARBA00022694"/>
    </source>
</evidence>
<dbReference type="Gene3D" id="3.30.70.580">
    <property type="entry name" value="Pseudouridine synthase I, catalytic domain, N-terminal subdomain"/>
    <property type="match status" value="1"/>
</dbReference>
<organism evidence="7 8">
    <name type="scientific">Amygdalobacter indicium</name>
    <dbReference type="NCBI Taxonomy" id="3029272"/>
    <lineage>
        <taxon>Bacteria</taxon>
        <taxon>Bacillati</taxon>
        <taxon>Bacillota</taxon>
        <taxon>Clostridia</taxon>
        <taxon>Eubacteriales</taxon>
        <taxon>Oscillospiraceae</taxon>
        <taxon>Amygdalobacter</taxon>
    </lineage>
</organism>
<dbReference type="PIRSF" id="PIRSF001430">
    <property type="entry name" value="tRNA_psdUrid_synth"/>
    <property type="match status" value="1"/>
</dbReference>
<dbReference type="GO" id="GO:0160147">
    <property type="term" value="F:tRNA pseudouridine(38-40) synthase activity"/>
    <property type="evidence" value="ECO:0007669"/>
    <property type="project" value="UniProtKB-EC"/>
</dbReference>
<accession>A0ABY8C5C8</accession>
<dbReference type="RefSeq" id="WP_315571910.1">
    <property type="nucleotide sequence ID" value="NZ_CP118868.1"/>
</dbReference>
<feature type="domain" description="Pseudouridine synthase I TruA alpha/beta" evidence="6">
    <location>
        <begin position="184"/>
        <end position="293"/>
    </location>
</feature>
<feature type="active site" description="Nucleophile" evidence="4">
    <location>
        <position position="93"/>
    </location>
</feature>
<evidence type="ECO:0000256" key="1">
    <source>
        <dbReference type="ARBA" id="ARBA00009375"/>
    </source>
</evidence>
<keyword evidence="8" id="KW-1185">Reference proteome</keyword>
<protein>
    <recommendedName>
        <fullName evidence="4">tRNA pseudouridine synthase A</fullName>
        <ecNumber evidence="4">5.4.99.12</ecNumber>
    </recommendedName>
    <alternativeName>
        <fullName evidence="4">tRNA pseudouridine(38-40) synthase</fullName>
    </alternativeName>
    <alternativeName>
        <fullName evidence="4">tRNA pseudouridylate synthase I</fullName>
    </alternativeName>
    <alternativeName>
        <fullName evidence="4">tRNA-uridine isomerase I</fullName>
    </alternativeName>
</protein>
<dbReference type="PANTHER" id="PTHR11142">
    <property type="entry name" value="PSEUDOURIDYLATE SYNTHASE"/>
    <property type="match status" value="1"/>
</dbReference>
<name>A0ABY8C5C8_9FIRM</name>
<evidence type="ECO:0000313" key="8">
    <source>
        <dbReference type="Proteomes" id="UP001220478"/>
    </source>
</evidence>
<dbReference type="Pfam" id="PF01416">
    <property type="entry name" value="PseudoU_synth_1"/>
    <property type="match status" value="2"/>
</dbReference>
<reference evidence="7 8" key="1">
    <citation type="submission" date="2023-02" db="EMBL/GenBank/DDBJ databases">
        <title>Novel Oscillospiraceae bacterial genomes.</title>
        <authorList>
            <person name="Srinivasan S."/>
            <person name="Austin M.N."/>
            <person name="Fiedler T.L."/>
            <person name="Strenk S.M."/>
            <person name="Agnew K.J."/>
            <person name="Nagana Gowda G.A."/>
            <person name="Raftery D."/>
            <person name="Beamer M.A."/>
            <person name="Achilles S.L."/>
            <person name="Wiesenfeld H.C."/>
            <person name="Fredricks D.N."/>
            <person name="Hillier S.L."/>
        </authorList>
    </citation>
    <scope>NUCLEOTIDE SEQUENCE [LARGE SCALE GENOMIC DNA]</scope>
    <source>
        <strain evidence="7 8">CHIC02 1186E3-8</strain>
    </source>
</reference>
<dbReference type="InterPro" id="IPR020097">
    <property type="entry name" value="PsdUridine_synth_TruA_a/b_dom"/>
</dbReference>
<feature type="domain" description="Pseudouridine synthase I TruA alpha/beta" evidence="6">
    <location>
        <begin position="50"/>
        <end position="144"/>
    </location>
</feature>
<proteinExistence type="inferred from homology"/>
<dbReference type="InterPro" id="IPR020103">
    <property type="entry name" value="PsdUridine_synth_cat_dom_sf"/>
</dbReference>
<dbReference type="Proteomes" id="UP001220478">
    <property type="component" value="Chromosome"/>
</dbReference>
<dbReference type="EMBL" id="CP118868">
    <property type="protein sequence ID" value="WEG35811.1"/>
    <property type="molecule type" value="Genomic_DNA"/>
</dbReference>
<dbReference type="InterPro" id="IPR001406">
    <property type="entry name" value="PsdUridine_synth_TruA"/>
</dbReference>
<evidence type="ECO:0000259" key="6">
    <source>
        <dbReference type="Pfam" id="PF01416"/>
    </source>
</evidence>
<dbReference type="HAMAP" id="MF_00171">
    <property type="entry name" value="TruA"/>
    <property type="match status" value="1"/>
</dbReference>
<gene>
    <name evidence="4 7" type="primary">truA</name>
    <name evidence="7" type="ORF">PYS61_01205</name>
</gene>
<comment type="subunit">
    <text evidence="4">Homodimer.</text>
</comment>
<dbReference type="PANTHER" id="PTHR11142:SF0">
    <property type="entry name" value="TRNA PSEUDOURIDINE SYNTHASE-LIKE 1"/>
    <property type="match status" value="1"/>
</dbReference>
<dbReference type="EC" id="5.4.99.12" evidence="4"/>
<comment type="caution">
    <text evidence="4">Lacks conserved residue(s) required for the propagation of feature annotation.</text>
</comment>
<dbReference type="InterPro" id="IPR020095">
    <property type="entry name" value="PsdUridine_synth_TruA_C"/>
</dbReference>
<evidence type="ECO:0000256" key="3">
    <source>
        <dbReference type="ARBA" id="ARBA00023235"/>
    </source>
</evidence>
<dbReference type="CDD" id="cd02570">
    <property type="entry name" value="PseudoU_synth_EcTruA"/>
    <property type="match status" value="1"/>
</dbReference>
<comment type="catalytic activity">
    <reaction evidence="4 5">
        <text>uridine(38/39/40) in tRNA = pseudouridine(38/39/40) in tRNA</text>
        <dbReference type="Rhea" id="RHEA:22376"/>
        <dbReference type="Rhea" id="RHEA-COMP:10085"/>
        <dbReference type="Rhea" id="RHEA-COMP:10087"/>
        <dbReference type="ChEBI" id="CHEBI:65314"/>
        <dbReference type="ChEBI" id="CHEBI:65315"/>
        <dbReference type="EC" id="5.4.99.12"/>
    </reaction>
</comment>
<dbReference type="InterPro" id="IPR020094">
    <property type="entry name" value="TruA/RsuA/RluB/E/F_N"/>
</dbReference>
<evidence type="ECO:0000256" key="4">
    <source>
        <dbReference type="HAMAP-Rule" id="MF_00171"/>
    </source>
</evidence>
<comment type="similarity">
    <text evidence="1 4 5">Belongs to the tRNA pseudouridine synthase TruA family.</text>
</comment>
<evidence type="ECO:0000256" key="5">
    <source>
        <dbReference type="RuleBase" id="RU003792"/>
    </source>
</evidence>
<feature type="binding site" evidence="4">
    <location>
        <position position="151"/>
    </location>
    <ligand>
        <name>substrate</name>
    </ligand>
</feature>
<dbReference type="SUPFAM" id="SSF55120">
    <property type="entry name" value="Pseudouridine synthase"/>
    <property type="match status" value="1"/>
</dbReference>
<keyword evidence="2 4" id="KW-0819">tRNA processing</keyword>
<dbReference type="Gene3D" id="3.30.70.660">
    <property type="entry name" value="Pseudouridine synthase I, catalytic domain, C-terminal subdomain"/>
    <property type="match status" value="1"/>
</dbReference>
<comment type="function">
    <text evidence="4">Formation of pseudouridine at positions 38, 39 and 40 in the anticodon stem and loop of transfer RNAs.</text>
</comment>
<evidence type="ECO:0000313" key="7">
    <source>
        <dbReference type="EMBL" id="WEG35811.1"/>
    </source>
</evidence>
<dbReference type="NCBIfam" id="TIGR00071">
    <property type="entry name" value="hisT_truA"/>
    <property type="match status" value="1"/>
</dbReference>
<keyword evidence="3 4" id="KW-0413">Isomerase</keyword>
<sequence length="311" mass="34475">MLLADDAVKAAFMPAETPELAAFLQATPQPVFNCNFRDYHRRRNIALLLQYDGRDFAGFQRQKNALSVQEVLERCLSRLCGEDILIYGCSRTDAKVSALAYVANFYTDAAIPLAAFPLACQALLPPSVSVLEAVEVEHDFNARFSTLAKTYYYDLLLARFVPALLRPSLCRCYYQLDVNKMKEAAALLVGEHDFRAFCAAKAQVTDYRRRVLSLQLREFTLAAPFNLPCLRFVISGDGFLYNMVRIIVGTLTDVGRGRLSVAEVAALLAAGERTRAGMTMPPEGLTLAQVYYPERLFASLSDSPAAGSRRG</sequence>